<name>A0A8A1LS40_AJEC8</name>
<dbReference type="Proteomes" id="UP000663419">
    <property type="component" value="Chromosome 4"/>
</dbReference>
<sequence>MSLLDQKSGDCLIMDHLSSSKLPSKGVSSCDMIRSTSGYIELDVYTILRPKPGEFCSSSSGSVANNVMEVTARCPVGVTCVFCVLINSECTG</sequence>
<gene>
    <name evidence="1" type="ORF">I7I53_03245</name>
</gene>
<proteinExistence type="predicted"/>
<organism evidence="1 2">
    <name type="scientific">Ajellomyces capsulatus (strain H88)</name>
    <name type="common">Darling's disease fungus</name>
    <name type="synonym">Histoplasma capsulatum</name>
    <dbReference type="NCBI Taxonomy" id="544711"/>
    <lineage>
        <taxon>Eukaryota</taxon>
        <taxon>Fungi</taxon>
        <taxon>Dikarya</taxon>
        <taxon>Ascomycota</taxon>
        <taxon>Pezizomycotina</taxon>
        <taxon>Eurotiomycetes</taxon>
        <taxon>Eurotiomycetidae</taxon>
        <taxon>Onygenales</taxon>
        <taxon>Ajellomycetaceae</taxon>
        <taxon>Histoplasma</taxon>
    </lineage>
</organism>
<evidence type="ECO:0000313" key="1">
    <source>
        <dbReference type="EMBL" id="QSS55383.1"/>
    </source>
</evidence>
<accession>A0A8A1LS40</accession>
<reference evidence="1" key="1">
    <citation type="submission" date="2021-01" db="EMBL/GenBank/DDBJ databases">
        <title>Chromosome-level genome assembly of a human fungal pathogen reveals clustering of transcriptionally co-regulated genes.</title>
        <authorList>
            <person name="Voorhies M."/>
            <person name="Cohen S."/>
            <person name="Shea T.P."/>
            <person name="Petrus S."/>
            <person name="Munoz J.F."/>
            <person name="Poplawski S."/>
            <person name="Goldman W.E."/>
            <person name="Michael T."/>
            <person name="Cuomo C.A."/>
            <person name="Sil A."/>
            <person name="Beyhan S."/>
        </authorList>
    </citation>
    <scope>NUCLEOTIDE SEQUENCE</scope>
    <source>
        <strain evidence="1">H88</strain>
    </source>
</reference>
<dbReference type="AlphaFoldDB" id="A0A8A1LS40"/>
<dbReference type="EMBL" id="CP069105">
    <property type="protein sequence ID" value="QSS55383.1"/>
    <property type="molecule type" value="Genomic_DNA"/>
</dbReference>
<evidence type="ECO:0000313" key="2">
    <source>
        <dbReference type="Proteomes" id="UP000663419"/>
    </source>
</evidence>
<protein>
    <submittedName>
        <fullName evidence="1">Uncharacterized protein</fullName>
    </submittedName>
</protein>
<dbReference type="VEuPathDB" id="FungiDB:I7I53_03245"/>